<dbReference type="Proteomes" id="UP000675881">
    <property type="component" value="Chromosome 1"/>
</dbReference>
<gene>
    <name evidence="1" type="ORF">LSAA_891</name>
</gene>
<reference evidence="1" key="1">
    <citation type="submission" date="2021-02" db="EMBL/GenBank/DDBJ databases">
        <authorList>
            <person name="Bekaert M."/>
        </authorList>
    </citation>
    <scope>NUCLEOTIDE SEQUENCE</scope>
    <source>
        <strain evidence="1">IoA-00</strain>
    </source>
</reference>
<sequence length="309" mass="35792">MEFVYLFYILIAFVSGSVAERNRRCCRYSNSCTSQSSCILSDLSHPHDCLVKKDSKKDSIDPHIFIYFYAPYNHQYYPALDLLVNYIAKWDRLRFRFMNLGGDSNPRCVDIERNSTLIFENKVESQLFLSYDCEAGFYVLGNHQLINTAGTTYQFDMCLTIQRKLLEDNFEISLLSSEKVVNAQSGIDKIFYAMDPKTGITSQKNHDPWRWAMEVIENINFTKDYLVFVASPPMDTSSTLYENLSDNQTLMLTKYLSKMINANRVSKIEFPYSEPSSISSLVPKDIPKILHFAIPRQMKDFCLPYTKVI</sequence>
<organism evidence="1 2">
    <name type="scientific">Lepeophtheirus salmonis</name>
    <name type="common">Salmon louse</name>
    <name type="synonym">Caligus salmonis</name>
    <dbReference type="NCBI Taxonomy" id="72036"/>
    <lineage>
        <taxon>Eukaryota</taxon>
        <taxon>Metazoa</taxon>
        <taxon>Ecdysozoa</taxon>
        <taxon>Arthropoda</taxon>
        <taxon>Crustacea</taxon>
        <taxon>Multicrustacea</taxon>
        <taxon>Hexanauplia</taxon>
        <taxon>Copepoda</taxon>
        <taxon>Siphonostomatoida</taxon>
        <taxon>Caligidae</taxon>
        <taxon>Lepeophtheirus</taxon>
    </lineage>
</organism>
<dbReference type="OrthoDB" id="10647028at2759"/>
<proteinExistence type="predicted"/>
<evidence type="ECO:0000313" key="2">
    <source>
        <dbReference type="Proteomes" id="UP000675881"/>
    </source>
</evidence>
<accession>A0A7R8CE85</accession>
<dbReference type="EMBL" id="HG994580">
    <property type="protein sequence ID" value="CAF2750778.1"/>
    <property type="molecule type" value="Genomic_DNA"/>
</dbReference>
<keyword evidence="2" id="KW-1185">Reference proteome</keyword>
<evidence type="ECO:0000313" key="1">
    <source>
        <dbReference type="EMBL" id="CAF2750778.1"/>
    </source>
</evidence>
<protein>
    <submittedName>
        <fullName evidence="1">(salmon louse) hypothetical protein</fullName>
    </submittedName>
</protein>
<name>A0A7R8CE85_LEPSM</name>
<dbReference type="AlphaFoldDB" id="A0A7R8CE85"/>